<evidence type="ECO:0000313" key="3">
    <source>
        <dbReference type="Proteomes" id="UP001387215"/>
    </source>
</evidence>
<dbReference type="RefSeq" id="WP_336130544.1">
    <property type="nucleotide sequence ID" value="NZ_JBANDL010000002.1"/>
</dbReference>
<evidence type="ECO:0000313" key="2">
    <source>
        <dbReference type="EMBL" id="MEI2453122.1"/>
    </source>
</evidence>
<dbReference type="Pfam" id="PF21841">
    <property type="entry name" value="DUF6900"/>
    <property type="match status" value="1"/>
</dbReference>
<comment type="caution">
    <text evidence="2">The sequence shown here is derived from an EMBL/GenBank/DDBJ whole genome shotgun (WGS) entry which is preliminary data.</text>
</comment>
<gene>
    <name evidence="2" type="ORF">V2J18_00365</name>
</gene>
<dbReference type="InterPro" id="IPR054195">
    <property type="entry name" value="DUF6900"/>
</dbReference>
<organism evidence="2 3">
    <name type="scientific">Lysobacter firmicutimachus</name>
    <dbReference type="NCBI Taxonomy" id="1792846"/>
    <lineage>
        <taxon>Bacteria</taxon>
        <taxon>Pseudomonadati</taxon>
        <taxon>Pseudomonadota</taxon>
        <taxon>Gammaproteobacteria</taxon>
        <taxon>Lysobacterales</taxon>
        <taxon>Lysobacteraceae</taxon>
        <taxon>Lysobacter</taxon>
    </lineage>
</organism>
<sequence>MYDATLSEIAQQHLNLATLMDGPDRHEVSADSVKAALNAAYLAGYAAAMRAAAGRGKPLPTEPHTMLGNEWVGQGYADELLDDPNAITVVTLAIPEALLVEDRSKAKRAIEVLVPTAIRHRRIR</sequence>
<dbReference type="EMBL" id="JBANDL010000002">
    <property type="protein sequence ID" value="MEI2453122.1"/>
    <property type="molecule type" value="Genomic_DNA"/>
</dbReference>
<keyword evidence="3" id="KW-1185">Reference proteome</keyword>
<protein>
    <recommendedName>
        <fullName evidence="1">DUF6900 domain-containing protein</fullName>
    </recommendedName>
</protein>
<proteinExistence type="predicted"/>
<evidence type="ECO:0000259" key="1">
    <source>
        <dbReference type="Pfam" id="PF21841"/>
    </source>
</evidence>
<feature type="domain" description="DUF6900" evidence="1">
    <location>
        <begin position="3"/>
        <end position="48"/>
    </location>
</feature>
<reference evidence="2 3" key="1">
    <citation type="submission" date="2024-02" db="EMBL/GenBank/DDBJ databases">
        <title>Lysobacter Genome Sequencing and Mining.</title>
        <authorList>
            <person name="Bierman J."/>
            <person name="Walker M.C."/>
        </authorList>
    </citation>
    <scope>NUCLEOTIDE SEQUENCE [LARGE SCALE GENOMIC DNA]</scope>
    <source>
        <strain evidence="2 3">PB6250</strain>
    </source>
</reference>
<accession>A0ABU8CWV9</accession>
<name>A0ABU8CWV9_9GAMM</name>
<dbReference type="Proteomes" id="UP001387215">
    <property type="component" value="Unassembled WGS sequence"/>
</dbReference>